<keyword evidence="4" id="KW-1185">Reference proteome</keyword>
<dbReference type="Proteomes" id="UP000594638">
    <property type="component" value="Unassembled WGS sequence"/>
</dbReference>
<dbReference type="OrthoDB" id="408631at2759"/>
<dbReference type="EMBL" id="CACTIH010001997">
    <property type="protein sequence ID" value="CAA2971134.1"/>
    <property type="molecule type" value="Genomic_DNA"/>
</dbReference>
<comment type="caution">
    <text evidence="3">The sequence shown here is derived from an EMBL/GenBank/DDBJ whole genome shotgun (WGS) entry which is preliminary data.</text>
</comment>
<evidence type="ECO:0000259" key="2">
    <source>
        <dbReference type="Pfam" id="PF07859"/>
    </source>
</evidence>
<dbReference type="SUPFAM" id="SSF53474">
    <property type="entry name" value="alpha/beta-Hydrolases"/>
    <property type="match status" value="1"/>
</dbReference>
<dbReference type="Pfam" id="PF07859">
    <property type="entry name" value="Abhydrolase_3"/>
    <property type="match status" value="1"/>
</dbReference>
<dbReference type="InterPro" id="IPR050466">
    <property type="entry name" value="Carboxylest/Gibb_receptor"/>
</dbReference>
<name>A0A8S0QYG0_OLEEU</name>
<sequence>MGSLPHVVEDHLGILQILSNGSIFRIEEKDIIFPMKVHDDGSVNWKDCLYDKKHDLHLRLYKPWSAPNPTTKLPIVFFLHGGGFIVGSRTWPNCHNCCLRLASGLQALVVAPDYRLPPEHRLPAAVDDALNSVKWLQNEILEENNSDAWLKDGVDFGRVFIVGDSSGGNLAHHLAVKLGPGSPELAPIRLRGYVLFAPFFGGIVRTKSEAEGLPEPFLNLDILDRFWRLSLPDGSTRDHPFANPFGPLSPSLESIKLDPMLVILGGSELMKDRIEDYVKKLKEEGKKIHCVVFQGKQHGFFTNEPFSEVGDKVLQELKNFITRNSDD</sequence>
<dbReference type="AlphaFoldDB" id="A0A8S0QYG0"/>
<dbReference type="Gramene" id="OE9A048411T1">
    <property type="protein sequence ID" value="OE9A048411C1"/>
    <property type="gene ID" value="OE9A048411"/>
</dbReference>
<gene>
    <name evidence="3" type="ORF">OLEA9_A048411</name>
</gene>
<accession>A0A8S0QYG0</accession>
<evidence type="ECO:0000313" key="4">
    <source>
        <dbReference type="Proteomes" id="UP000594638"/>
    </source>
</evidence>
<dbReference type="GO" id="GO:0016787">
    <property type="term" value="F:hydrolase activity"/>
    <property type="evidence" value="ECO:0007669"/>
    <property type="project" value="InterPro"/>
</dbReference>
<protein>
    <submittedName>
        <fullName evidence="3">Probable carboxylesterase 15</fullName>
    </submittedName>
</protein>
<organism evidence="3 4">
    <name type="scientific">Olea europaea subsp. europaea</name>
    <dbReference type="NCBI Taxonomy" id="158383"/>
    <lineage>
        <taxon>Eukaryota</taxon>
        <taxon>Viridiplantae</taxon>
        <taxon>Streptophyta</taxon>
        <taxon>Embryophyta</taxon>
        <taxon>Tracheophyta</taxon>
        <taxon>Spermatophyta</taxon>
        <taxon>Magnoliopsida</taxon>
        <taxon>eudicotyledons</taxon>
        <taxon>Gunneridae</taxon>
        <taxon>Pentapetalae</taxon>
        <taxon>asterids</taxon>
        <taxon>lamiids</taxon>
        <taxon>Lamiales</taxon>
        <taxon>Oleaceae</taxon>
        <taxon>Oleeae</taxon>
        <taxon>Olea</taxon>
    </lineage>
</organism>
<evidence type="ECO:0000313" key="3">
    <source>
        <dbReference type="EMBL" id="CAA2971134.1"/>
    </source>
</evidence>
<evidence type="ECO:0000256" key="1">
    <source>
        <dbReference type="ARBA" id="ARBA00010515"/>
    </source>
</evidence>
<dbReference type="PANTHER" id="PTHR23024">
    <property type="entry name" value="ARYLACETAMIDE DEACETYLASE"/>
    <property type="match status" value="1"/>
</dbReference>
<dbReference type="InterPro" id="IPR013094">
    <property type="entry name" value="AB_hydrolase_3"/>
</dbReference>
<comment type="similarity">
    <text evidence="1">Belongs to the 'GDXG' lipolytic enzyme family.</text>
</comment>
<dbReference type="PANTHER" id="PTHR23024:SF406">
    <property type="entry name" value="CARBOXYLESTERASE 15-RELATED"/>
    <property type="match status" value="1"/>
</dbReference>
<dbReference type="Gene3D" id="3.40.50.1820">
    <property type="entry name" value="alpha/beta hydrolase"/>
    <property type="match status" value="1"/>
</dbReference>
<proteinExistence type="inferred from homology"/>
<reference evidence="3 4" key="1">
    <citation type="submission" date="2019-12" db="EMBL/GenBank/DDBJ databases">
        <authorList>
            <person name="Alioto T."/>
            <person name="Alioto T."/>
            <person name="Gomez Garrido J."/>
        </authorList>
    </citation>
    <scope>NUCLEOTIDE SEQUENCE [LARGE SCALE GENOMIC DNA]</scope>
</reference>
<feature type="domain" description="Alpha/beta hydrolase fold-3" evidence="2">
    <location>
        <begin position="76"/>
        <end position="301"/>
    </location>
</feature>
<dbReference type="InterPro" id="IPR029058">
    <property type="entry name" value="AB_hydrolase_fold"/>
</dbReference>